<dbReference type="Proteomes" id="UP000297452">
    <property type="component" value="Unassembled WGS sequence"/>
</dbReference>
<reference evidence="1 2" key="1">
    <citation type="submission" date="2017-12" db="EMBL/GenBank/DDBJ databases">
        <title>Comparative genomics of Botrytis spp.</title>
        <authorList>
            <person name="Valero-Jimenez C.A."/>
            <person name="Tapia P."/>
            <person name="Veloso J."/>
            <person name="Silva-Moreno E."/>
            <person name="Staats M."/>
            <person name="Valdes J.H."/>
            <person name="Van Kan J.A.L."/>
        </authorList>
    </citation>
    <scope>NUCLEOTIDE SEQUENCE [LARGE SCALE GENOMIC DNA]</scope>
    <source>
        <strain evidence="1 2">MUCL2120</strain>
    </source>
</reference>
<comment type="caution">
    <text evidence="1">The sequence shown here is derived from an EMBL/GenBank/DDBJ whole genome shotgun (WGS) entry which is preliminary data.</text>
</comment>
<gene>
    <name evidence="1" type="ORF">BOTNAR_0066g00390</name>
</gene>
<evidence type="ECO:0000313" key="1">
    <source>
        <dbReference type="EMBL" id="TGO66199.1"/>
    </source>
</evidence>
<protein>
    <submittedName>
        <fullName evidence="1">Uncharacterized protein</fullName>
    </submittedName>
</protein>
<accession>A0A4Z1IXS2</accession>
<dbReference type="AlphaFoldDB" id="A0A4Z1IXS2"/>
<name>A0A4Z1IXS2_9HELO</name>
<dbReference type="EMBL" id="PQXJ01000066">
    <property type="protein sequence ID" value="TGO66199.1"/>
    <property type="molecule type" value="Genomic_DNA"/>
</dbReference>
<evidence type="ECO:0000313" key="2">
    <source>
        <dbReference type="Proteomes" id="UP000297452"/>
    </source>
</evidence>
<organism evidence="1 2">
    <name type="scientific">Botryotinia narcissicola</name>
    <dbReference type="NCBI Taxonomy" id="278944"/>
    <lineage>
        <taxon>Eukaryota</taxon>
        <taxon>Fungi</taxon>
        <taxon>Dikarya</taxon>
        <taxon>Ascomycota</taxon>
        <taxon>Pezizomycotina</taxon>
        <taxon>Leotiomycetes</taxon>
        <taxon>Helotiales</taxon>
        <taxon>Sclerotiniaceae</taxon>
        <taxon>Botryotinia</taxon>
    </lineage>
</organism>
<sequence length="172" mass="18239">MVPDLAGTSRLIVLTESALEFPLDLEGDLEGDLERDLDLEFELELEALEALETLSALDSRVSERTGTSSVVDHTEAASEAALALDVLVVLVDAVDLRLETLRDGKSTFIRCSESAADTAETSETSETAEFALVLGILSTSKLDSIGVGGISLNWISSKSPLNSSGNREVPSL</sequence>
<proteinExistence type="predicted"/>
<keyword evidence="2" id="KW-1185">Reference proteome</keyword>